<dbReference type="RefSeq" id="WP_105871370.1">
    <property type="nucleotide sequence ID" value="NZ_PVLV01000524.1"/>
</dbReference>
<evidence type="ECO:0000313" key="2">
    <source>
        <dbReference type="Proteomes" id="UP000239322"/>
    </source>
</evidence>
<reference evidence="1 2" key="1">
    <citation type="submission" date="2018-03" db="EMBL/GenBank/DDBJ databases">
        <title>Novel Streptomyces sp. from soil.</title>
        <authorList>
            <person name="Tan G.Y.A."/>
            <person name="Lee Z.Y."/>
        </authorList>
    </citation>
    <scope>NUCLEOTIDE SEQUENCE [LARGE SCALE GENOMIC DNA]</scope>
    <source>
        <strain evidence="1 2">ST5x</strain>
    </source>
</reference>
<evidence type="ECO:0000313" key="1">
    <source>
        <dbReference type="EMBL" id="PRH76319.1"/>
    </source>
</evidence>
<protein>
    <submittedName>
        <fullName evidence="1">Uncharacterized protein</fullName>
    </submittedName>
</protein>
<gene>
    <name evidence="1" type="ORF">C6N75_26270</name>
</gene>
<accession>A0A2S9PPI0</accession>
<proteinExistence type="predicted"/>
<organism evidence="1 2">
    <name type="scientific">Streptomyces solincola</name>
    <dbReference type="NCBI Taxonomy" id="2100817"/>
    <lineage>
        <taxon>Bacteria</taxon>
        <taxon>Bacillati</taxon>
        <taxon>Actinomycetota</taxon>
        <taxon>Actinomycetes</taxon>
        <taxon>Kitasatosporales</taxon>
        <taxon>Streptomycetaceae</taxon>
        <taxon>Streptomyces</taxon>
    </lineage>
</organism>
<dbReference type="Proteomes" id="UP000239322">
    <property type="component" value="Unassembled WGS sequence"/>
</dbReference>
<dbReference type="AlphaFoldDB" id="A0A2S9PPI0"/>
<name>A0A2S9PPI0_9ACTN</name>
<comment type="caution">
    <text evidence="1">The sequence shown here is derived from an EMBL/GenBank/DDBJ whole genome shotgun (WGS) entry which is preliminary data.</text>
</comment>
<sequence>MDAAEARIVDAVLRRHGIEGVVAPVDPDRPGGAWSVYDQADPAARREVTGVALAALAAAVHRPPSGPQRGFIVPPPMA</sequence>
<dbReference type="OrthoDB" id="4233428at2"/>
<dbReference type="EMBL" id="PVLV01000524">
    <property type="protein sequence ID" value="PRH76319.1"/>
    <property type="molecule type" value="Genomic_DNA"/>
</dbReference>
<keyword evidence="2" id="KW-1185">Reference proteome</keyword>